<dbReference type="GO" id="GO:0005524">
    <property type="term" value="F:ATP binding"/>
    <property type="evidence" value="ECO:0007669"/>
    <property type="project" value="UniProtKB-UniRule"/>
</dbReference>
<evidence type="ECO:0000256" key="6">
    <source>
        <dbReference type="ARBA" id="ARBA00022806"/>
    </source>
</evidence>
<dbReference type="InterPro" id="IPR001650">
    <property type="entry name" value="Helicase_C-like"/>
</dbReference>
<dbReference type="PANTHER" id="PTHR30580:SF0">
    <property type="entry name" value="PRIMOSOMAL PROTEIN N"/>
    <property type="match status" value="1"/>
</dbReference>
<evidence type="ECO:0000256" key="9">
    <source>
        <dbReference type="ARBA" id="ARBA00023125"/>
    </source>
</evidence>
<keyword evidence="1 12" id="KW-0639">Primosome</keyword>
<dbReference type="GO" id="GO:0016887">
    <property type="term" value="F:ATP hydrolysis activity"/>
    <property type="evidence" value="ECO:0007669"/>
    <property type="project" value="RHEA"/>
</dbReference>
<dbReference type="Pfam" id="PF18074">
    <property type="entry name" value="PriA_C"/>
    <property type="match status" value="1"/>
</dbReference>
<dbReference type="GO" id="GO:0043138">
    <property type="term" value="F:3'-5' DNA helicase activity"/>
    <property type="evidence" value="ECO:0007669"/>
    <property type="project" value="UniProtKB-EC"/>
</dbReference>
<evidence type="ECO:0000313" key="15">
    <source>
        <dbReference type="EMBL" id="KRL68385.1"/>
    </source>
</evidence>
<dbReference type="EMBL" id="AZFA01000001">
    <property type="protein sequence ID" value="KRL68385.1"/>
    <property type="molecule type" value="Genomic_DNA"/>
</dbReference>
<accession>A0A0R1SGN1</accession>
<comment type="caution">
    <text evidence="15">The sequence shown here is derived from an EMBL/GenBank/DDBJ whole genome shotgun (WGS) entry which is preliminary data.</text>
</comment>
<keyword evidence="10 12" id="KW-0413">Isomerase</keyword>
<keyword evidence="4 12" id="KW-0547">Nucleotide-binding</keyword>
<dbReference type="SMART" id="SM00490">
    <property type="entry name" value="HELICc"/>
    <property type="match status" value="1"/>
</dbReference>
<comment type="catalytic activity">
    <reaction evidence="11 12">
        <text>ATP + H2O = ADP + phosphate + H(+)</text>
        <dbReference type="Rhea" id="RHEA:13065"/>
        <dbReference type="ChEBI" id="CHEBI:15377"/>
        <dbReference type="ChEBI" id="CHEBI:15378"/>
        <dbReference type="ChEBI" id="CHEBI:30616"/>
        <dbReference type="ChEBI" id="CHEBI:43474"/>
        <dbReference type="ChEBI" id="CHEBI:456216"/>
        <dbReference type="EC" id="5.6.2.4"/>
    </reaction>
</comment>
<evidence type="ECO:0000259" key="14">
    <source>
        <dbReference type="PROSITE" id="PS51194"/>
    </source>
</evidence>
<keyword evidence="2 12" id="KW-0235">DNA replication</keyword>
<keyword evidence="8 12" id="KW-0067">ATP-binding</keyword>
<dbReference type="InterPro" id="IPR014001">
    <property type="entry name" value="Helicase_ATP-bd"/>
</dbReference>
<evidence type="ECO:0000256" key="10">
    <source>
        <dbReference type="ARBA" id="ARBA00023235"/>
    </source>
</evidence>
<evidence type="ECO:0000256" key="12">
    <source>
        <dbReference type="HAMAP-Rule" id="MF_00983"/>
    </source>
</evidence>
<reference evidence="15 16" key="1">
    <citation type="journal article" date="2015" name="Genome Announc.">
        <title>Expanding the biotechnology potential of lactobacilli through comparative genomics of 213 strains and associated genera.</title>
        <authorList>
            <person name="Sun Z."/>
            <person name="Harris H.M."/>
            <person name="McCann A."/>
            <person name="Guo C."/>
            <person name="Argimon S."/>
            <person name="Zhang W."/>
            <person name="Yang X."/>
            <person name="Jeffery I.B."/>
            <person name="Cooney J.C."/>
            <person name="Kagawa T.F."/>
            <person name="Liu W."/>
            <person name="Song Y."/>
            <person name="Salvetti E."/>
            <person name="Wrobel A."/>
            <person name="Rasinkangas P."/>
            <person name="Parkhill J."/>
            <person name="Rea M.C."/>
            <person name="O'Sullivan O."/>
            <person name="Ritari J."/>
            <person name="Douillard F.P."/>
            <person name="Paul Ross R."/>
            <person name="Yang R."/>
            <person name="Briner A.E."/>
            <person name="Felis G.E."/>
            <person name="de Vos W.M."/>
            <person name="Barrangou R."/>
            <person name="Klaenhammer T.R."/>
            <person name="Caufield P.W."/>
            <person name="Cui Y."/>
            <person name="Zhang H."/>
            <person name="O'Toole P.W."/>
        </authorList>
    </citation>
    <scope>NUCLEOTIDE SEQUENCE [LARGE SCALE GENOMIC DNA]</scope>
    <source>
        <strain evidence="15 16">DSM 14857</strain>
    </source>
</reference>
<feature type="domain" description="Helicase ATP-binding" evidence="13">
    <location>
        <begin position="285"/>
        <end position="451"/>
    </location>
</feature>
<dbReference type="GO" id="GO:0006269">
    <property type="term" value="P:DNA replication, synthesis of primer"/>
    <property type="evidence" value="ECO:0007669"/>
    <property type="project" value="UniProtKB-KW"/>
</dbReference>
<comment type="subunit">
    <text evidence="12">Component of the replication restart primosome.</text>
</comment>
<dbReference type="GO" id="GO:1990077">
    <property type="term" value="C:primosome complex"/>
    <property type="evidence" value="ECO:0007669"/>
    <property type="project" value="UniProtKB-UniRule"/>
</dbReference>
<dbReference type="InterPro" id="IPR041236">
    <property type="entry name" value="PriA_C"/>
</dbReference>
<keyword evidence="6 12" id="KW-0347">Helicase</keyword>
<dbReference type="InterPro" id="IPR041222">
    <property type="entry name" value="PriA_3primeBD"/>
</dbReference>
<evidence type="ECO:0000259" key="13">
    <source>
        <dbReference type="PROSITE" id="PS51192"/>
    </source>
</evidence>
<feature type="binding site" evidence="12">
    <location>
        <position position="522"/>
    </location>
    <ligand>
        <name>Zn(2+)</name>
        <dbReference type="ChEBI" id="CHEBI:29105"/>
        <label>2</label>
    </ligand>
</feature>
<dbReference type="PATRIC" id="fig|1423815.3.peg.82"/>
<evidence type="ECO:0000256" key="5">
    <source>
        <dbReference type="ARBA" id="ARBA00022801"/>
    </source>
</evidence>
<feature type="binding site" evidence="12">
    <location>
        <position position="516"/>
    </location>
    <ligand>
        <name>Zn(2+)</name>
        <dbReference type="ChEBI" id="CHEBI:29105"/>
        <label>1</label>
    </ligand>
</feature>
<evidence type="ECO:0000256" key="4">
    <source>
        <dbReference type="ARBA" id="ARBA00022741"/>
    </source>
</evidence>
<dbReference type="FunFam" id="3.40.1440.60:FF:000001">
    <property type="entry name" value="Primosomal protein N"/>
    <property type="match status" value="1"/>
</dbReference>
<name>A0A0R1SGN1_9LACO</name>
<evidence type="ECO:0000256" key="2">
    <source>
        <dbReference type="ARBA" id="ARBA00022705"/>
    </source>
</evidence>
<dbReference type="PROSITE" id="PS51194">
    <property type="entry name" value="HELICASE_CTER"/>
    <property type="match status" value="1"/>
</dbReference>
<dbReference type="GO" id="GO:0003677">
    <property type="term" value="F:DNA binding"/>
    <property type="evidence" value="ECO:0007669"/>
    <property type="project" value="UniProtKB-UniRule"/>
</dbReference>
<dbReference type="Pfam" id="PF00271">
    <property type="entry name" value="Helicase_C"/>
    <property type="match status" value="1"/>
</dbReference>
<dbReference type="InterPro" id="IPR040498">
    <property type="entry name" value="PriA_CRR"/>
</dbReference>
<comment type="similarity">
    <text evidence="12">Belongs to the helicase family. PriA subfamily.</text>
</comment>
<keyword evidence="9 12" id="KW-0238">DNA-binding</keyword>
<evidence type="ECO:0000256" key="1">
    <source>
        <dbReference type="ARBA" id="ARBA00022515"/>
    </source>
</evidence>
<dbReference type="CDD" id="cd17929">
    <property type="entry name" value="DEXHc_priA"/>
    <property type="match status" value="1"/>
</dbReference>
<dbReference type="InterPro" id="IPR005259">
    <property type="entry name" value="PriA"/>
</dbReference>
<proteinExistence type="inferred from homology"/>
<keyword evidence="7 12" id="KW-0862">Zinc</keyword>
<keyword evidence="16" id="KW-1185">Reference proteome</keyword>
<dbReference type="SUPFAM" id="SSF52540">
    <property type="entry name" value="P-loop containing nucleoside triphosphate hydrolases"/>
    <property type="match status" value="2"/>
</dbReference>
<dbReference type="Pfam" id="PF17764">
    <property type="entry name" value="PriA_3primeBD"/>
    <property type="match status" value="1"/>
</dbReference>
<organism evidence="15 16">
    <name type="scientific">Companilactobacillus versmoldensis DSM 14857 = KCTC 3814</name>
    <dbReference type="NCBI Taxonomy" id="1423815"/>
    <lineage>
        <taxon>Bacteria</taxon>
        <taxon>Bacillati</taxon>
        <taxon>Bacillota</taxon>
        <taxon>Bacilli</taxon>
        <taxon>Lactobacillales</taxon>
        <taxon>Lactobacillaceae</taxon>
        <taxon>Companilactobacillus</taxon>
    </lineage>
</organism>
<dbReference type="PANTHER" id="PTHR30580">
    <property type="entry name" value="PRIMOSOMAL PROTEIN N"/>
    <property type="match status" value="1"/>
</dbReference>
<feature type="binding site" evidence="12">
    <location>
        <position position="540"/>
    </location>
    <ligand>
        <name>Zn(2+)</name>
        <dbReference type="ChEBI" id="CHEBI:29105"/>
        <label>2</label>
    </ligand>
</feature>
<dbReference type="Pfam" id="PF04851">
    <property type="entry name" value="ResIII"/>
    <property type="match status" value="1"/>
</dbReference>
<evidence type="ECO:0000256" key="11">
    <source>
        <dbReference type="ARBA" id="ARBA00048988"/>
    </source>
</evidence>
<dbReference type="GO" id="GO:0008270">
    <property type="term" value="F:zinc ion binding"/>
    <property type="evidence" value="ECO:0007669"/>
    <property type="project" value="UniProtKB-UniRule"/>
</dbReference>
<dbReference type="NCBIfam" id="NF004066">
    <property type="entry name" value="PRK05580.1-3"/>
    <property type="match status" value="1"/>
</dbReference>
<feature type="binding site" evidence="12">
    <location>
        <position position="556"/>
    </location>
    <ligand>
        <name>Zn(2+)</name>
        <dbReference type="ChEBI" id="CHEBI:29105"/>
        <label>1</label>
    </ligand>
</feature>
<evidence type="ECO:0000256" key="3">
    <source>
        <dbReference type="ARBA" id="ARBA00022723"/>
    </source>
</evidence>
<dbReference type="GO" id="GO:0006302">
    <property type="term" value="P:double-strand break repair"/>
    <property type="evidence" value="ECO:0007669"/>
    <property type="project" value="InterPro"/>
</dbReference>
<comment type="cofactor">
    <cofactor evidence="12">
        <name>Zn(2+)</name>
        <dbReference type="ChEBI" id="CHEBI:29105"/>
    </cofactor>
    <text evidence="12">Binds 2 zinc ions per subunit.</text>
</comment>
<evidence type="ECO:0000256" key="7">
    <source>
        <dbReference type="ARBA" id="ARBA00022833"/>
    </source>
</evidence>
<evidence type="ECO:0000313" key="16">
    <source>
        <dbReference type="Proteomes" id="UP000051647"/>
    </source>
</evidence>
<evidence type="ECO:0000256" key="8">
    <source>
        <dbReference type="ARBA" id="ARBA00022840"/>
    </source>
</evidence>
<dbReference type="Gene3D" id="3.40.50.300">
    <property type="entry name" value="P-loop containing nucleotide triphosphate hydrolases"/>
    <property type="match status" value="2"/>
</dbReference>
<comment type="function">
    <text evidence="12">Initiates the restart of stalled replication forks, which reloads the replicative helicase on sites other than the origin of replication. Recognizes and binds to abandoned replication forks and remodels them to uncover a helicase loading site. Promotes assembly of the primosome at these replication forks.</text>
</comment>
<dbReference type="FunFam" id="3.40.50.300:FF:000489">
    <property type="entry name" value="Primosome assembly protein PriA"/>
    <property type="match status" value="1"/>
</dbReference>
<dbReference type="Gene3D" id="3.40.1440.60">
    <property type="entry name" value="PriA, 3(prime) DNA-binding domain"/>
    <property type="match status" value="1"/>
</dbReference>
<sequence>MNKLAVASVIVDVPTMQTNRPFEYEIPSALTDVVIPGVRVEVGFGRGKRKIQGFVMEVKKTSDFTGKLKPIIRVIDVKPVLSSEMIKLSYWLADRTYSFQISCLQTMLPNVMRAKYKQFIQAAPGFEQDPEVQQLLNGHLLVELTNDTTDEKIKEIAHLKRSEKINIEYVVENQANSLTRQAVTTELSKDALLKSREGLRKNALAQQKLYDYLIKEYDNLPVESSVIEKQNDIARSTLKTAEKNGAVKFVEITKRRKPVGIIPEQQKAPTLTDEQSEAVSKINSAIDSNDPKTFLIEGVTGSGKTEVYLQTMQQALNQGKTALMLVPEISLTPQMVNRVVGRFGDQVAVLHSGLSSGERYDEWSRIEDGSVKVVVGARSAVFAPLKNIGIIIIDEEHEASYKQDDNPRYHARDVASWRSKFHKEPLVLGSATPSLESRARAEKGVYQMISMKKRINDHPLPHVQIVDMRDAENSAVKGDFSPLLKDNIWRAMKRNEQAIVLLNRRGYSSFLMCRECGFVLKCPNCDVSLTYHKNLGKMKCHYCGHEEPVPHICPNCKSKKIGFYGTGTENIENQLNEMFPEARVLRMDVDTTRRKGSHAAIIKQFGEHQADILLGTQMIAKGLDFPDVTLVGVINADTTLSISDYRASERTFQLLTQVSGRAGRADKEGHVIIQTYNPDHYAIKDAAKQDYETFFKQEMYLRHQSGYTPYYFTTLVSVSHQDEGQALKQSFWLKKQLQAVLSDQAVLLGPSPTMISRKQNKYFYQIIVKYKRGPELHQRLLEILSETQSETKRGFTIAIDNEPQHID</sequence>
<dbReference type="Proteomes" id="UP000051647">
    <property type="component" value="Unassembled WGS sequence"/>
</dbReference>
<dbReference type="InterPro" id="IPR027417">
    <property type="entry name" value="P-loop_NTPase"/>
</dbReference>
<feature type="binding site" evidence="12">
    <location>
        <position position="553"/>
    </location>
    <ligand>
        <name>Zn(2+)</name>
        <dbReference type="ChEBI" id="CHEBI:29105"/>
        <label>1</label>
    </ligand>
</feature>
<feature type="binding site" evidence="12">
    <location>
        <position position="513"/>
    </location>
    <ligand>
        <name>Zn(2+)</name>
        <dbReference type="ChEBI" id="CHEBI:29105"/>
        <label>1</label>
    </ligand>
</feature>
<dbReference type="PROSITE" id="PS51192">
    <property type="entry name" value="HELICASE_ATP_BIND_1"/>
    <property type="match status" value="1"/>
</dbReference>
<gene>
    <name evidence="12" type="primary">priA</name>
    <name evidence="15" type="ORF">FC27_GL000081</name>
</gene>
<dbReference type="CDD" id="cd18804">
    <property type="entry name" value="SF2_C_priA"/>
    <property type="match status" value="1"/>
</dbReference>
<dbReference type="HAMAP" id="MF_00983">
    <property type="entry name" value="PriA"/>
    <property type="match status" value="1"/>
</dbReference>
<feature type="domain" description="Helicase C-terminal" evidence="14">
    <location>
        <begin position="548"/>
        <end position="702"/>
    </location>
</feature>
<feature type="binding site" evidence="12">
    <location>
        <position position="543"/>
    </location>
    <ligand>
        <name>Zn(2+)</name>
        <dbReference type="ChEBI" id="CHEBI:29105"/>
        <label>2</label>
    </ligand>
</feature>
<dbReference type="InterPro" id="IPR042115">
    <property type="entry name" value="PriA_3primeBD_sf"/>
</dbReference>
<dbReference type="STRING" id="1423815.FC27_GL000081"/>
<dbReference type="AlphaFoldDB" id="A0A0R1SGN1"/>
<dbReference type="NCBIfam" id="TIGR00595">
    <property type="entry name" value="priA"/>
    <property type="match status" value="1"/>
</dbReference>
<keyword evidence="3 12" id="KW-0479">Metal-binding</keyword>
<keyword evidence="5 12" id="KW-0378">Hydrolase</keyword>
<feature type="binding site" evidence="12">
    <location>
        <position position="525"/>
    </location>
    <ligand>
        <name>Zn(2+)</name>
        <dbReference type="ChEBI" id="CHEBI:29105"/>
        <label>2</label>
    </ligand>
</feature>
<dbReference type="EC" id="5.6.2.4" evidence="12"/>
<comment type="catalytic activity">
    <reaction evidence="12">
        <text>Couples ATP hydrolysis with the unwinding of duplex DNA by translocating in the 3'-5' direction.</text>
        <dbReference type="EC" id="5.6.2.4"/>
    </reaction>
</comment>
<dbReference type="GO" id="GO:0006310">
    <property type="term" value="P:DNA recombination"/>
    <property type="evidence" value="ECO:0007669"/>
    <property type="project" value="InterPro"/>
</dbReference>
<dbReference type="SMART" id="SM00487">
    <property type="entry name" value="DEXDc"/>
    <property type="match status" value="1"/>
</dbReference>
<dbReference type="eggNOG" id="COG1198">
    <property type="taxonomic scope" value="Bacteria"/>
</dbReference>
<dbReference type="GO" id="GO:0006270">
    <property type="term" value="P:DNA replication initiation"/>
    <property type="evidence" value="ECO:0007669"/>
    <property type="project" value="TreeGrafter"/>
</dbReference>
<dbReference type="Pfam" id="PF18319">
    <property type="entry name" value="Zn_ribbon_PriA"/>
    <property type="match status" value="1"/>
</dbReference>
<dbReference type="InterPro" id="IPR006935">
    <property type="entry name" value="Helicase/UvrB_N"/>
</dbReference>
<protein>
    <recommendedName>
        <fullName evidence="12">Replication restart protein PriA</fullName>
    </recommendedName>
    <alternativeName>
        <fullName evidence="12">ATP-dependent DNA helicase PriA</fullName>
        <ecNumber evidence="12">5.6.2.4</ecNumber>
    </alternativeName>
    <alternativeName>
        <fullName evidence="12">DNA 3'-5' helicase PriA</fullName>
    </alternativeName>
</protein>